<evidence type="ECO:0000313" key="3">
    <source>
        <dbReference type="Proteomes" id="UP000637628"/>
    </source>
</evidence>
<keyword evidence="3" id="KW-1185">Reference proteome</keyword>
<dbReference type="RefSeq" id="WP_203735238.1">
    <property type="nucleotide sequence ID" value="NZ_BAAATX010000050.1"/>
</dbReference>
<dbReference type="Proteomes" id="UP000637628">
    <property type="component" value="Unassembled WGS sequence"/>
</dbReference>
<dbReference type="EMBL" id="BOML01000080">
    <property type="protein sequence ID" value="GIE07393.1"/>
    <property type="molecule type" value="Genomic_DNA"/>
</dbReference>
<evidence type="ECO:0000256" key="1">
    <source>
        <dbReference type="SAM" id="SignalP"/>
    </source>
</evidence>
<sequence>MRLYTVMFAAAVLFVTAAGTPPANAAARFGLRLESATVLAGGAGVDLHYVALCPPGAVAGIGMSLAQRTGKHVAVGAARTGIVCTGVPSSVRLRIAATGLSFRPGRAFAAADLRASTGFGLAIQDDRARLVVMRR</sequence>
<gene>
    <name evidence="2" type="ORF">Adu01nite_87430</name>
</gene>
<evidence type="ECO:0000313" key="2">
    <source>
        <dbReference type="EMBL" id="GIE07393.1"/>
    </source>
</evidence>
<name>A0ABQ3ZC30_9ACTN</name>
<organism evidence="2 3">
    <name type="scientific">Paractinoplanes durhamensis</name>
    <dbReference type="NCBI Taxonomy" id="113563"/>
    <lineage>
        <taxon>Bacteria</taxon>
        <taxon>Bacillati</taxon>
        <taxon>Actinomycetota</taxon>
        <taxon>Actinomycetes</taxon>
        <taxon>Micromonosporales</taxon>
        <taxon>Micromonosporaceae</taxon>
        <taxon>Paractinoplanes</taxon>
    </lineage>
</organism>
<feature type="signal peptide" evidence="1">
    <location>
        <begin position="1"/>
        <end position="25"/>
    </location>
</feature>
<keyword evidence="1" id="KW-0732">Signal</keyword>
<protein>
    <submittedName>
        <fullName evidence="2">Uncharacterized protein</fullName>
    </submittedName>
</protein>
<reference evidence="2 3" key="1">
    <citation type="submission" date="2021-01" db="EMBL/GenBank/DDBJ databases">
        <title>Whole genome shotgun sequence of Actinoplanes durhamensis NBRC 14914.</title>
        <authorList>
            <person name="Komaki H."/>
            <person name="Tamura T."/>
        </authorList>
    </citation>
    <scope>NUCLEOTIDE SEQUENCE [LARGE SCALE GENOMIC DNA]</scope>
    <source>
        <strain evidence="2 3">NBRC 14914</strain>
    </source>
</reference>
<proteinExistence type="predicted"/>
<accession>A0ABQ3ZC30</accession>
<comment type="caution">
    <text evidence="2">The sequence shown here is derived from an EMBL/GenBank/DDBJ whole genome shotgun (WGS) entry which is preliminary data.</text>
</comment>
<feature type="chain" id="PRO_5045040433" evidence="1">
    <location>
        <begin position="26"/>
        <end position="135"/>
    </location>
</feature>